<feature type="region of interest" description="Disordered" evidence="2">
    <location>
        <begin position="205"/>
        <end position="351"/>
    </location>
</feature>
<evidence type="ECO:0000313" key="3">
    <source>
        <dbReference type="EMBL" id="OLQ10206.1"/>
    </source>
</evidence>
<dbReference type="Proteomes" id="UP000186817">
    <property type="component" value="Unassembled WGS sequence"/>
</dbReference>
<feature type="region of interest" description="Disordered" evidence="2">
    <location>
        <begin position="1"/>
        <end position="66"/>
    </location>
</feature>
<accession>A0A1Q9ES38</accession>
<keyword evidence="4" id="KW-1185">Reference proteome</keyword>
<proteinExistence type="predicted"/>
<reference evidence="3 4" key="1">
    <citation type="submission" date="2016-02" db="EMBL/GenBank/DDBJ databases">
        <title>Genome analysis of coral dinoflagellate symbionts highlights evolutionary adaptations to a symbiotic lifestyle.</title>
        <authorList>
            <person name="Aranda M."/>
            <person name="Li Y."/>
            <person name="Liew Y.J."/>
            <person name="Baumgarten S."/>
            <person name="Simakov O."/>
            <person name="Wilson M."/>
            <person name="Piel J."/>
            <person name="Ashoor H."/>
            <person name="Bougouffa S."/>
            <person name="Bajic V.B."/>
            <person name="Ryu T."/>
            <person name="Ravasi T."/>
            <person name="Bayer T."/>
            <person name="Micklem G."/>
            <person name="Kim H."/>
            <person name="Bhak J."/>
            <person name="Lajeunesse T.C."/>
            <person name="Voolstra C.R."/>
        </authorList>
    </citation>
    <scope>NUCLEOTIDE SEQUENCE [LARGE SCALE GENOMIC DNA]</scope>
    <source>
        <strain evidence="3 4">CCMP2467</strain>
    </source>
</reference>
<organism evidence="3 4">
    <name type="scientific">Symbiodinium microadriaticum</name>
    <name type="common">Dinoflagellate</name>
    <name type="synonym">Zooxanthella microadriatica</name>
    <dbReference type="NCBI Taxonomy" id="2951"/>
    <lineage>
        <taxon>Eukaryota</taxon>
        <taxon>Sar</taxon>
        <taxon>Alveolata</taxon>
        <taxon>Dinophyceae</taxon>
        <taxon>Suessiales</taxon>
        <taxon>Symbiodiniaceae</taxon>
        <taxon>Symbiodinium</taxon>
    </lineage>
</organism>
<protein>
    <submittedName>
        <fullName evidence="3">Uncharacterized protein</fullName>
    </submittedName>
</protein>
<evidence type="ECO:0000256" key="1">
    <source>
        <dbReference type="SAM" id="Coils"/>
    </source>
</evidence>
<name>A0A1Q9ES38_SYMMI</name>
<evidence type="ECO:0000313" key="4">
    <source>
        <dbReference type="Proteomes" id="UP000186817"/>
    </source>
</evidence>
<sequence length="469" mass="50816">MGGKRDQQQQWRGYDAGDGGRYQSWSSQAPWRPKAKAQPQIPTYSSIVVKQQNPQRSESLVSADGHPDDLNQLQAAINAARKAEQKVTRIQKQQALAQEQWEIFAQSLKDGWIRERERFMRDGERLSADLAAAMEGQQRARLAVHAVYAGHPLQGEPTAPEEVQEVEDAGWDSMVGGWEREQRDGSQEVLRRALESAQAIRTPVRSHIPSRTPPPAERGGAPIGSPNFGSRSPPGLPVASDPYTFTGTPGPTAEGQDGSGTMPTMESTPPPPRSSPIHPGQRDLGQIRVPTTVAAPRPGIKDATKTQPAADTGGCSLSTKLDAKRNAMKPLGGPAAREPQAPRPHPAPPHHADLSAIAKIVNDDSDDDLMQVHSLCLWPEDSSPWSSLVFCASTLEHGVHIPPCLDVSVASRFVAGVEMLLFLWVKLLDQMLFSIGAYLNRDAIDDLAALDNASGALPSEAWALYLESL</sequence>
<dbReference type="EMBL" id="LSRX01000082">
    <property type="protein sequence ID" value="OLQ10206.1"/>
    <property type="molecule type" value="Genomic_DNA"/>
</dbReference>
<feature type="coiled-coil region" evidence="1">
    <location>
        <begin position="73"/>
        <end position="100"/>
    </location>
</feature>
<evidence type="ECO:0000256" key="2">
    <source>
        <dbReference type="SAM" id="MobiDB-lite"/>
    </source>
</evidence>
<keyword evidence="1" id="KW-0175">Coiled coil</keyword>
<feature type="compositionally biased region" description="Polar residues" evidence="2">
    <location>
        <begin position="40"/>
        <end position="60"/>
    </location>
</feature>
<feature type="compositionally biased region" description="Polar residues" evidence="2">
    <location>
        <begin position="305"/>
        <end position="319"/>
    </location>
</feature>
<gene>
    <name evidence="3" type="ORF">AK812_SmicGene6141</name>
</gene>
<dbReference type="AlphaFoldDB" id="A0A1Q9ES38"/>
<comment type="caution">
    <text evidence="3">The sequence shown here is derived from an EMBL/GenBank/DDBJ whole genome shotgun (WGS) entry which is preliminary data.</text>
</comment>
<dbReference type="OrthoDB" id="467999at2759"/>